<feature type="domain" description="Tetrapyrrole methylase" evidence="8">
    <location>
        <begin position="4"/>
        <end position="221"/>
    </location>
</feature>
<keyword evidence="4 6" id="KW-0808">Transferase</keyword>
<feature type="binding site" evidence="6 7">
    <location>
        <position position="11"/>
    </location>
    <ligand>
        <name>S-adenosyl-L-methionine</name>
        <dbReference type="ChEBI" id="CHEBI:59789"/>
    </ligand>
</feature>
<evidence type="ECO:0000256" key="2">
    <source>
        <dbReference type="ARBA" id="ARBA00006729"/>
    </source>
</evidence>
<comment type="subunit">
    <text evidence="6">Homodimer.</text>
</comment>
<evidence type="ECO:0000313" key="9">
    <source>
        <dbReference type="EMBL" id="EZQ06797.1"/>
    </source>
</evidence>
<comment type="similarity">
    <text evidence="2 6">Belongs to the diphthine synthase family.</text>
</comment>
<keyword evidence="10" id="KW-1185">Reference proteome</keyword>
<dbReference type="InterPro" id="IPR004551">
    <property type="entry name" value="Dphthn_synthase"/>
</dbReference>
<feature type="binding site" evidence="6 7">
    <location>
        <position position="166"/>
    </location>
    <ligand>
        <name>S-adenosyl-L-methionine</name>
        <dbReference type="ChEBI" id="CHEBI:59789"/>
    </ligand>
</feature>
<dbReference type="RefSeq" id="WP_048099332.1">
    <property type="nucleotide sequence ID" value="NZ_JFZT01000039.1"/>
</dbReference>
<keyword evidence="3 6" id="KW-0489">Methyltransferase</keyword>
<dbReference type="PANTHER" id="PTHR10882:SF0">
    <property type="entry name" value="DIPHTHINE METHYL ESTER SYNTHASE"/>
    <property type="match status" value="1"/>
</dbReference>
<dbReference type="InterPro" id="IPR014776">
    <property type="entry name" value="4pyrrole_Mease_sub2"/>
</dbReference>
<dbReference type="Pfam" id="PF00590">
    <property type="entry name" value="TP_methylase"/>
    <property type="match status" value="1"/>
</dbReference>
<evidence type="ECO:0000256" key="6">
    <source>
        <dbReference type="HAMAP-Rule" id="MF_01084"/>
    </source>
</evidence>
<proteinExistence type="inferred from homology"/>
<keyword evidence="5 6" id="KW-0949">S-adenosyl-L-methionine</keyword>
<feature type="binding site" evidence="6 7">
    <location>
        <begin position="114"/>
        <end position="115"/>
    </location>
    <ligand>
        <name>S-adenosyl-L-methionine</name>
        <dbReference type="ChEBI" id="CHEBI:59789"/>
    </ligand>
</feature>
<dbReference type="InterPro" id="IPR014777">
    <property type="entry name" value="4pyrrole_Mease_sub1"/>
</dbReference>
<feature type="binding site" evidence="6 7">
    <location>
        <position position="232"/>
    </location>
    <ligand>
        <name>S-adenosyl-L-methionine</name>
        <dbReference type="ChEBI" id="CHEBI:59789"/>
    </ligand>
</feature>
<dbReference type="AlphaFoldDB" id="A0A031LNY7"/>
<evidence type="ECO:0000256" key="3">
    <source>
        <dbReference type="ARBA" id="ARBA00022603"/>
    </source>
</evidence>
<dbReference type="InterPro" id="IPR035996">
    <property type="entry name" value="4pyrrol_Methylase_sf"/>
</dbReference>
<dbReference type="OrthoDB" id="39139at2157"/>
<dbReference type="GO" id="GO:0004164">
    <property type="term" value="F:diphthine synthase activity"/>
    <property type="evidence" value="ECO:0007669"/>
    <property type="project" value="UniProtKB-UniRule"/>
</dbReference>
<reference evidence="9 10" key="1">
    <citation type="submission" date="2014-03" db="EMBL/GenBank/DDBJ databases">
        <title>Draft genome sequence of the novel thermoacidophilic archaea Acidianus copahuensis ALE1 strain, isolated from Copahue volcanic area in Neuquen Argentina.</title>
        <authorList>
            <person name="Urbieta M.S."/>
            <person name="Rascovan N."/>
            <person name="Castro C."/>
            <person name="Revale S."/>
            <person name="Giaveno M.A."/>
            <person name="Vazquez M.P."/>
            <person name="Donati E.R."/>
        </authorList>
    </citation>
    <scope>NUCLEOTIDE SEQUENCE [LARGE SCALE GENOMIC DNA]</scope>
    <source>
        <strain evidence="9 10">ALE1</strain>
    </source>
</reference>
<dbReference type="NCBIfam" id="TIGR00522">
    <property type="entry name" value="dph5"/>
    <property type="match status" value="1"/>
</dbReference>
<dbReference type="CDD" id="cd11647">
    <property type="entry name" value="DHP5_DphB"/>
    <property type="match status" value="1"/>
</dbReference>
<dbReference type="Gene3D" id="3.30.950.10">
    <property type="entry name" value="Methyltransferase, Cobalt-precorrin-4 Transmethylase, Domain 2"/>
    <property type="match status" value="1"/>
</dbReference>
<protein>
    <recommendedName>
        <fullName evidence="6">Diphthine synthase</fullName>
        <ecNumber evidence="6">2.1.1.98</ecNumber>
    </recommendedName>
    <alternativeName>
        <fullName evidence="6">Diphthamide biosynthesis methyltransferase</fullName>
    </alternativeName>
</protein>
<name>A0A031LNY7_9CREN</name>
<evidence type="ECO:0000256" key="7">
    <source>
        <dbReference type="PIRSR" id="PIRSR036432-1"/>
    </source>
</evidence>
<dbReference type="PIRSF" id="PIRSF036432">
    <property type="entry name" value="Diphthine_synth"/>
    <property type="match status" value="1"/>
</dbReference>
<dbReference type="UniPathway" id="UPA00559"/>
<sequence length="253" mass="28395">MGDLYLIGLGLSKRFLTNASIESMKRSDVIFLDSYTSLSCDLSKDVLEEIIGKQISIVKREDLEQGYRNIIESLKTKNVAIATVGDPMIATTHVGLAVEARKNGYNVRIVPGISVHCYIISKSMLSSYKFGRSVTLVYPYEGKTDMTTYNVIKSNQEAGLHSIIYLDLRDGKPMDGNEAINLLLSMESQRNEGVIRLDDVLVLGERLGCDEERVFALSFREAIKVNLNRPPYIIIIPSKKLHYMEVEALKCLH</sequence>
<organism evidence="9 10">
    <name type="scientific">Candidatus Acidianus copahuensis</name>
    <dbReference type="NCBI Taxonomy" id="1160895"/>
    <lineage>
        <taxon>Archaea</taxon>
        <taxon>Thermoproteota</taxon>
        <taxon>Thermoprotei</taxon>
        <taxon>Sulfolobales</taxon>
        <taxon>Sulfolobaceae</taxon>
        <taxon>Acidianus</taxon>
    </lineage>
</organism>
<dbReference type="EC" id="2.1.1.98" evidence="6"/>
<dbReference type="SUPFAM" id="SSF53790">
    <property type="entry name" value="Tetrapyrrole methylase"/>
    <property type="match status" value="1"/>
</dbReference>
<evidence type="ECO:0000256" key="5">
    <source>
        <dbReference type="ARBA" id="ARBA00022691"/>
    </source>
</evidence>
<evidence type="ECO:0000256" key="1">
    <source>
        <dbReference type="ARBA" id="ARBA00005156"/>
    </source>
</evidence>
<feature type="binding site" evidence="6 7">
    <location>
        <position position="86"/>
    </location>
    <ligand>
        <name>S-adenosyl-L-methionine</name>
        <dbReference type="ChEBI" id="CHEBI:59789"/>
    </ligand>
</feature>
<dbReference type="InterPro" id="IPR000878">
    <property type="entry name" value="4pyrrol_Mease"/>
</dbReference>
<comment type="pathway">
    <text evidence="1 6">Protein modification; peptidyl-diphthamide biosynthesis.</text>
</comment>
<evidence type="ECO:0000313" key="10">
    <source>
        <dbReference type="Proteomes" id="UP000024332"/>
    </source>
</evidence>
<dbReference type="HAMAP" id="MF_01084">
    <property type="entry name" value="Diphthine_synth"/>
    <property type="match status" value="1"/>
</dbReference>
<evidence type="ECO:0000259" key="8">
    <source>
        <dbReference type="Pfam" id="PF00590"/>
    </source>
</evidence>
<feature type="binding site" evidence="6 7">
    <location>
        <position position="89"/>
    </location>
    <ligand>
        <name>S-adenosyl-L-methionine</name>
        <dbReference type="ChEBI" id="CHEBI:59789"/>
    </ligand>
</feature>
<dbReference type="STRING" id="1160895.CM19_05325"/>
<dbReference type="Proteomes" id="UP000024332">
    <property type="component" value="Unassembled WGS sequence"/>
</dbReference>
<dbReference type="Gene3D" id="3.40.1010.10">
    <property type="entry name" value="Cobalt-precorrin-4 Transmethylase, Domain 1"/>
    <property type="match status" value="1"/>
</dbReference>
<comment type="function">
    <text evidence="6">S-adenosyl-L-methionine-dependent methyltransferase that catalyzes the trimethylation of the amino group of the modified target histidine residue in translation elongation factor 2 (EF-2), to form an intermediate called diphthine. The three successive methylation reactions represent the second step of diphthamide biosynthesis.</text>
</comment>
<gene>
    <name evidence="6" type="primary">dphB</name>
    <name evidence="9" type="ORF">CM19_05325</name>
</gene>
<dbReference type="GO" id="GO:0017183">
    <property type="term" value="P:protein histidyl modification to diphthamide"/>
    <property type="evidence" value="ECO:0007669"/>
    <property type="project" value="UniProtKB-UniRule"/>
</dbReference>
<evidence type="ECO:0000256" key="4">
    <source>
        <dbReference type="ARBA" id="ARBA00022679"/>
    </source>
</evidence>
<accession>A0A031LNY7</accession>
<comment type="caution">
    <text evidence="9">The sequence shown here is derived from an EMBL/GenBank/DDBJ whole genome shotgun (WGS) entry which is preliminary data.</text>
</comment>
<comment type="catalytic activity">
    <reaction evidence="6">
        <text>2-[(3S)-amino-3-carboxypropyl]-L-histidyl-[translation elongation factor 2] + 3 S-adenosyl-L-methionine = diphthine-[translation elongation factor 2] + 3 S-adenosyl-L-homocysteine + 3 H(+)</text>
        <dbReference type="Rhea" id="RHEA:36415"/>
        <dbReference type="Rhea" id="RHEA-COMP:9749"/>
        <dbReference type="Rhea" id="RHEA-COMP:10172"/>
        <dbReference type="ChEBI" id="CHEBI:15378"/>
        <dbReference type="ChEBI" id="CHEBI:57856"/>
        <dbReference type="ChEBI" id="CHEBI:59789"/>
        <dbReference type="ChEBI" id="CHEBI:73995"/>
        <dbReference type="ChEBI" id="CHEBI:82696"/>
        <dbReference type="EC" id="2.1.1.98"/>
    </reaction>
</comment>
<dbReference type="PANTHER" id="PTHR10882">
    <property type="entry name" value="DIPHTHINE SYNTHASE"/>
    <property type="match status" value="1"/>
</dbReference>
<dbReference type="GO" id="GO:0032259">
    <property type="term" value="P:methylation"/>
    <property type="evidence" value="ECO:0007669"/>
    <property type="project" value="UniProtKB-KW"/>
</dbReference>
<dbReference type="EMBL" id="JFZT01000039">
    <property type="protein sequence ID" value="EZQ06797.1"/>
    <property type="molecule type" value="Genomic_DNA"/>
</dbReference>
<feature type="binding site" evidence="6 7">
    <location>
        <position position="207"/>
    </location>
    <ligand>
        <name>S-adenosyl-L-methionine</name>
        <dbReference type="ChEBI" id="CHEBI:59789"/>
    </ligand>
</feature>